<comment type="catalytic activity">
    <reaction evidence="5">
        <text>a 2'-deoxyribonucleoside 5'-diphosphate + [thioredoxin]-disulfide + H2O = a ribonucleoside 5'-diphosphate + [thioredoxin]-dithiol</text>
        <dbReference type="Rhea" id="RHEA:23252"/>
        <dbReference type="Rhea" id="RHEA-COMP:10698"/>
        <dbReference type="Rhea" id="RHEA-COMP:10700"/>
        <dbReference type="ChEBI" id="CHEBI:15377"/>
        <dbReference type="ChEBI" id="CHEBI:29950"/>
        <dbReference type="ChEBI" id="CHEBI:50058"/>
        <dbReference type="ChEBI" id="CHEBI:57930"/>
        <dbReference type="ChEBI" id="CHEBI:73316"/>
        <dbReference type="EC" id="1.17.4.1"/>
    </reaction>
</comment>
<name>A0A9D1LZL7_9FIRM</name>
<reference evidence="7" key="1">
    <citation type="submission" date="2020-10" db="EMBL/GenBank/DDBJ databases">
        <authorList>
            <person name="Gilroy R."/>
        </authorList>
    </citation>
    <scope>NUCLEOTIDE SEQUENCE</scope>
    <source>
        <strain evidence="7">ChiGjej1B1-1684</strain>
    </source>
</reference>
<gene>
    <name evidence="7" type="ORF">IAD22_07480</name>
</gene>
<keyword evidence="4" id="KW-0547">Nucleotide-binding</keyword>
<reference evidence="7" key="2">
    <citation type="journal article" date="2021" name="PeerJ">
        <title>Extensive microbial diversity within the chicken gut microbiome revealed by metagenomics and culture.</title>
        <authorList>
            <person name="Gilroy R."/>
            <person name="Ravi A."/>
            <person name="Getino M."/>
            <person name="Pursley I."/>
            <person name="Horton D.L."/>
            <person name="Alikhan N.F."/>
            <person name="Baker D."/>
            <person name="Gharbi K."/>
            <person name="Hall N."/>
            <person name="Watson M."/>
            <person name="Adriaenssens E.M."/>
            <person name="Foster-Nyarko E."/>
            <person name="Jarju S."/>
            <person name="Secka A."/>
            <person name="Antonio M."/>
            <person name="Oren A."/>
            <person name="Chaudhuri R.R."/>
            <person name="La Ragione R."/>
            <person name="Hildebrand F."/>
            <person name="Pallen M.J."/>
        </authorList>
    </citation>
    <scope>NUCLEOTIDE SEQUENCE</scope>
    <source>
        <strain evidence="7">ChiGjej1B1-1684</strain>
    </source>
</reference>
<dbReference type="AlphaFoldDB" id="A0A9D1LZL7"/>
<dbReference type="InterPro" id="IPR024434">
    <property type="entry name" value="TSCPD_dom"/>
</dbReference>
<comment type="caution">
    <text evidence="7">The sequence shown here is derived from an EMBL/GenBank/DDBJ whole genome shotgun (WGS) entry which is preliminary data.</text>
</comment>
<dbReference type="Pfam" id="PF12637">
    <property type="entry name" value="TSCPD"/>
    <property type="match status" value="1"/>
</dbReference>
<dbReference type="EMBL" id="DVNG01000110">
    <property type="protein sequence ID" value="HIU50838.1"/>
    <property type="molecule type" value="Genomic_DNA"/>
</dbReference>
<evidence type="ECO:0000313" key="7">
    <source>
        <dbReference type="EMBL" id="HIU50838.1"/>
    </source>
</evidence>
<evidence type="ECO:0000256" key="3">
    <source>
        <dbReference type="ARBA" id="ARBA00022634"/>
    </source>
</evidence>
<dbReference type="GO" id="GO:0071897">
    <property type="term" value="P:DNA biosynthetic process"/>
    <property type="evidence" value="ECO:0007669"/>
    <property type="project" value="UniProtKB-KW"/>
</dbReference>
<evidence type="ECO:0000256" key="4">
    <source>
        <dbReference type="ARBA" id="ARBA00022741"/>
    </source>
</evidence>
<protein>
    <recommendedName>
        <fullName evidence="2">ribonucleoside-diphosphate reductase</fullName>
        <ecNumber evidence="2">1.17.4.1</ecNumber>
    </recommendedName>
</protein>
<proteinExistence type="inferred from homology"/>
<evidence type="ECO:0000256" key="1">
    <source>
        <dbReference type="ARBA" id="ARBA00007405"/>
    </source>
</evidence>
<evidence type="ECO:0000256" key="2">
    <source>
        <dbReference type="ARBA" id="ARBA00012274"/>
    </source>
</evidence>
<feature type="domain" description="TSCPD" evidence="6">
    <location>
        <begin position="5"/>
        <end position="79"/>
    </location>
</feature>
<evidence type="ECO:0000256" key="5">
    <source>
        <dbReference type="ARBA" id="ARBA00047754"/>
    </source>
</evidence>
<dbReference type="GO" id="GO:0004748">
    <property type="term" value="F:ribonucleoside-diphosphate reductase activity, thioredoxin disulfide as acceptor"/>
    <property type="evidence" value="ECO:0007669"/>
    <property type="project" value="UniProtKB-EC"/>
</dbReference>
<dbReference type="Proteomes" id="UP000824118">
    <property type="component" value="Unassembled WGS sequence"/>
</dbReference>
<dbReference type="NCBIfam" id="TIGR03905">
    <property type="entry name" value="TIGR03905_4_Cys"/>
    <property type="match status" value="1"/>
</dbReference>
<accession>A0A9D1LZL7</accession>
<keyword evidence="3" id="KW-0237">DNA synthesis</keyword>
<dbReference type="GO" id="GO:0000166">
    <property type="term" value="F:nucleotide binding"/>
    <property type="evidence" value="ECO:0007669"/>
    <property type="project" value="UniProtKB-KW"/>
</dbReference>
<dbReference type="InterPro" id="IPR023806">
    <property type="entry name" value="CHP03905"/>
</dbReference>
<organism evidence="7 8">
    <name type="scientific">Candidatus Limousia pullorum</name>
    <dbReference type="NCBI Taxonomy" id="2840860"/>
    <lineage>
        <taxon>Bacteria</taxon>
        <taxon>Bacillati</taxon>
        <taxon>Bacillota</taxon>
        <taxon>Clostridia</taxon>
        <taxon>Eubacteriales</taxon>
        <taxon>Oscillospiraceae</taxon>
        <taxon>Oscillospiraceae incertae sedis</taxon>
        <taxon>Candidatus Limousia</taxon>
    </lineage>
</organism>
<sequence>MKYAYTPKGVCSRKINFEIEDGVVKNVSFTGGCNGNLKGISALVEGMEVEEAINRLEGITCGMKSTSCPDQFSKALKAALNQD</sequence>
<evidence type="ECO:0000313" key="8">
    <source>
        <dbReference type="Proteomes" id="UP000824118"/>
    </source>
</evidence>
<evidence type="ECO:0000259" key="6">
    <source>
        <dbReference type="Pfam" id="PF12637"/>
    </source>
</evidence>
<dbReference type="EC" id="1.17.4.1" evidence="2"/>
<comment type="similarity">
    <text evidence="1">Belongs to the ribonucleoside diphosphate reductase class-2 family.</text>
</comment>